<dbReference type="CDD" id="cd00118">
    <property type="entry name" value="LysM"/>
    <property type="match status" value="1"/>
</dbReference>
<accession>A0ABS5DTW3</accession>
<evidence type="ECO:0000313" key="4">
    <source>
        <dbReference type="Proteomes" id="UP000672097"/>
    </source>
</evidence>
<reference evidence="3 4" key="1">
    <citation type="submission" date="2021-04" db="EMBL/GenBank/DDBJ databases">
        <title>The genome sequence of type strain Ideonella paludis KCTC 32238.</title>
        <authorList>
            <person name="Liu Y."/>
        </authorList>
    </citation>
    <scope>NUCLEOTIDE SEQUENCE [LARGE SCALE GENOMIC DNA]</scope>
    <source>
        <strain evidence="3 4">KCTC 32238</strain>
    </source>
</reference>
<feature type="domain" description="LysM" evidence="2">
    <location>
        <begin position="118"/>
        <end position="167"/>
    </location>
</feature>
<dbReference type="PROSITE" id="PS51782">
    <property type="entry name" value="LYSM"/>
    <property type="match status" value="1"/>
</dbReference>
<dbReference type="EMBL" id="JAGQDG010000001">
    <property type="protein sequence ID" value="MBQ0934564.1"/>
    <property type="molecule type" value="Genomic_DNA"/>
</dbReference>
<feature type="domain" description="BON" evidence="1">
    <location>
        <begin position="39"/>
        <end position="112"/>
    </location>
</feature>
<dbReference type="InterPro" id="IPR036779">
    <property type="entry name" value="LysM_dom_sf"/>
</dbReference>
<dbReference type="PROSITE" id="PS50914">
    <property type="entry name" value="BON"/>
    <property type="match status" value="1"/>
</dbReference>
<dbReference type="SMART" id="SM00257">
    <property type="entry name" value="LysM"/>
    <property type="match status" value="1"/>
</dbReference>
<dbReference type="RefSeq" id="WP_210806529.1">
    <property type="nucleotide sequence ID" value="NZ_JAGQDG010000001.1"/>
</dbReference>
<dbReference type="InterPro" id="IPR018392">
    <property type="entry name" value="LysM"/>
</dbReference>
<dbReference type="PANTHER" id="PTHR34700:SF8">
    <property type="entry name" value="POTASSIUM BINDING PROTEIN KBP"/>
    <property type="match status" value="1"/>
</dbReference>
<evidence type="ECO:0000313" key="3">
    <source>
        <dbReference type="EMBL" id="MBQ0934564.1"/>
    </source>
</evidence>
<dbReference type="InterPro" id="IPR007055">
    <property type="entry name" value="BON_dom"/>
</dbReference>
<dbReference type="InterPro" id="IPR052196">
    <property type="entry name" value="Bact_Kbp"/>
</dbReference>
<dbReference type="Pfam" id="PF01476">
    <property type="entry name" value="LysM"/>
    <property type="match status" value="1"/>
</dbReference>
<dbReference type="Pfam" id="PF04972">
    <property type="entry name" value="BON"/>
    <property type="match status" value="1"/>
</dbReference>
<evidence type="ECO:0000259" key="2">
    <source>
        <dbReference type="PROSITE" id="PS51782"/>
    </source>
</evidence>
<evidence type="ECO:0000259" key="1">
    <source>
        <dbReference type="PROSITE" id="PS50914"/>
    </source>
</evidence>
<dbReference type="PANTHER" id="PTHR34700">
    <property type="entry name" value="POTASSIUM BINDING PROTEIN KBP"/>
    <property type="match status" value="1"/>
</dbReference>
<proteinExistence type="predicted"/>
<comment type="caution">
    <text evidence="3">The sequence shown here is derived from an EMBL/GenBank/DDBJ whole genome shotgun (WGS) entry which is preliminary data.</text>
</comment>
<gene>
    <name evidence="3" type="primary">lysM</name>
    <name evidence="3" type="ORF">KAK11_04410</name>
</gene>
<keyword evidence="4" id="KW-1185">Reference proteome</keyword>
<protein>
    <submittedName>
        <fullName evidence="3">Peptidoglycan-binding protein LysM</fullName>
    </submittedName>
</protein>
<dbReference type="NCBIfam" id="NF008399">
    <property type="entry name" value="PRK11198.1"/>
    <property type="match status" value="1"/>
</dbReference>
<sequence length="169" mass="17857">MGFVSFFKAAGEKLFGHDEAEKVAQAAVSAPNDGDLQQKVAQLNARAADAIATYVAAQGLSADGLSIEFDGATSQATVSGQAADQATREKIVLCCGNVTGVTGVNDLMTVAQPADASRWYTVVKGDNLSKIAKEHYGNANEYPKIFEANRPMLSHPDKIYPGQLLRIPA</sequence>
<name>A0ABS5DTW3_9BURK</name>
<dbReference type="Gene3D" id="3.10.350.10">
    <property type="entry name" value="LysM domain"/>
    <property type="match status" value="1"/>
</dbReference>
<dbReference type="Proteomes" id="UP000672097">
    <property type="component" value="Unassembled WGS sequence"/>
</dbReference>
<dbReference type="SUPFAM" id="SSF54106">
    <property type="entry name" value="LysM domain"/>
    <property type="match status" value="1"/>
</dbReference>
<organism evidence="3 4">
    <name type="scientific">Ideonella paludis</name>
    <dbReference type="NCBI Taxonomy" id="1233411"/>
    <lineage>
        <taxon>Bacteria</taxon>
        <taxon>Pseudomonadati</taxon>
        <taxon>Pseudomonadota</taxon>
        <taxon>Betaproteobacteria</taxon>
        <taxon>Burkholderiales</taxon>
        <taxon>Sphaerotilaceae</taxon>
        <taxon>Ideonella</taxon>
    </lineage>
</organism>